<evidence type="ECO:0000313" key="1">
    <source>
        <dbReference type="EMBL" id="CUW96899.1"/>
    </source>
</evidence>
<sequence>MRPCLFTGGDASNIEQAFRLLKVVSKIQPEIMNPSMFAIEDGRYSNTIGINQRWLGKIGCALSGKTGICLAAIKTGVRASSGFAHTGHRGSAEQT</sequence>
<accession>A0A9W5B3Z9</accession>
<name>A0A9W5B3Z9_9HYPH</name>
<dbReference type="Proteomes" id="UP000191933">
    <property type="component" value="Unassembled WGS sequence"/>
</dbReference>
<proteinExistence type="predicted"/>
<gene>
    <name evidence="1" type="ORF">AGR2A_Lc20039</name>
</gene>
<protein>
    <submittedName>
        <fullName evidence="1">Uncharacterized protein</fullName>
    </submittedName>
</protein>
<reference evidence="1 2" key="1">
    <citation type="submission" date="2016-01" db="EMBL/GenBank/DDBJ databases">
        <authorList>
            <person name="Regsiter A."/>
            <person name="william w."/>
        </authorList>
    </citation>
    <scope>NUCLEOTIDE SEQUENCE [LARGE SCALE GENOMIC DNA]</scope>
    <source>
        <strain evidence="1 2">CFBP 5494</strain>
    </source>
</reference>
<keyword evidence="2" id="KW-1185">Reference proteome</keyword>
<organism evidence="1 2">
    <name type="scientific">Agrobacterium genomosp. 2 str. CFBP 5494</name>
    <dbReference type="NCBI Taxonomy" id="1183436"/>
    <lineage>
        <taxon>Bacteria</taxon>
        <taxon>Pseudomonadati</taxon>
        <taxon>Pseudomonadota</taxon>
        <taxon>Alphaproteobacteria</taxon>
        <taxon>Hyphomicrobiales</taxon>
        <taxon>Rhizobiaceae</taxon>
        <taxon>Rhizobium/Agrobacterium group</taxon>
        <taxon>Agrobacterium</taxon>
        <taxon>Agrobacterium tumefaciens complex</taxon>
    </lineage>
</organism>
<dbReference type="AlphaFoldDB" id="A0A9W5B3Z9"/>
<dbReference type="EMBL" id="FBVY01000031">
    <property type="protein sequence ID" value="CUW96899.1"/>
    <property type="molecule type" value="Genomic_DNA"/>
</dbReference>
<evidence type="ECO:0000313" key="2">
    <source>
        <dbReference type="Proteomes" id="UP000191933"/>
    </source>
</evidence>
<comment type="caution">
    <text evidence="1">The sequence shown here is derived from an EMBL/GenBank/DDBJ whole genome shotgun (WGS) entry which is preliminary data.</text>
</comment>